<dbReference type="KEGG" id="jeo:JMA_42940"/>
<name>A0A0B5AU75_9BACL</name>
<keyword evidence="2" id="KW-1185">Reference proteome</keyword>
<geneLocation type="plasmid" evidence="2"/>
<dbReference type="BioCyc" id="JESP1508404:G14D9-13617-MONOMER"/>
<dbReference type="HOGENOM" id="CLU_841391_0_0_9"/>
<gene>
    <name evidence="1" type="ORF">JMA_42940</name>
</gene>
<sequence length="330" mass="37866">MKKRWIGAGAVLIGLAGLSSTYYLMEKDESAQVQTIEKMSEEEQKNFVNQIADMVSNGDTPASIESEIEKKISGLSKDRANEVLYSLLYALKLEQERLMESYTGIATALTDAYNDGQFKTGTNKFGKVEDKSVRSFLEGLDEQFFKIEEKDDALLLTHDLERIESKYGSFFNPSTQALFDIRMKKETSPYANYTYNSYDLKKNLEFILFIEGKRDVWQDTIVHYDIQSIQEAAYADFFGVTHDAYFEEKDGELVLKESVKDEMWALMKEFANSFMGDDILGFMDELETDDWARKSEHDFVLKRIEERFSRASSVQVPFIQVTAPGEGEIE</sequence>
<evidence type="ECO:0000313" key="2">
    <source>
        <dbReference type="Proteomes" id="UP000031449"/>
    </source>
</evidence>
<dbReference type="EMBL" id="CP009417">
    <property type="protein sequence ID" value="AJD93611.1"/>
    <property type="molecule type" value="Genomic_DNA"/>
</dbReference>
<dbReference type="Proteomes" id="UP000031449">
    <property type="component" value="Plasmid unnamed"/>
</dbReference>
<reference evidence="1 2" key="1">
    <citation type="submission" date="2014-08" db="EMBL/GenBank/DDBJ databases">
        <title>Complete genome of a marine bacteria Jeotgalibacillus malaysiensis.</title>
        <authorList>
            <person name="Yaakop A.S."/>
            <person name="Chan K.-G."/>
            <person name="Goh K.M."/>
        </authorList>
    </citation>
    <scope>NUCLEOTIDE SEQUENCE [LARGE SCALE GENOMIC DNA]</scope>
    <source>
        <strain evidence="1 2">D5</strain>
        <plasmid evidence="2">Plasmid</plasmid>
    </source>
</reference>
<keyword evidence="1" id="KW-0614">Plasmid</keyword>
<dbReference type="AlphaFoldDB" id="A0A0B5AU75"/>
<evidence type="ECO:0000313" key="1">
    <source>
        <dbReference type="EMBL" id="AJD93611.1"/>
    </source>
</evidence>
<accession>A0A0B5AU75</accession>
<proteinExistence type="predicted"/>
<protein>
    <submittedName>
        <fullName evidence="1">Uncharacterized protein</fullName>
    </submittedName>
</protein>
<organism evidence="1 2">
    <name type="scientific">Jeotgalibacillus malaysiensis</name>
    <dbReference type="NCBI Taxonomy" id="1508404"/>
    <lineage>
        <taxon>Bacteria</taxon>
        <taxon>Bacillati</taxon>
        <taxon>Bacillota</taxon>
        <taxon>Bacilli</taxon>
        <taxon>Bacillales</taxon>
        <taxon>Caryophanaceae</taxon>
        <taxon>Jeotgalibacillus</taxon>
    </lineage>
</organism>